<dbReference type="STRING" id="1792845.BC343_07170"/>
<feature type="chain" id="PRO_5013204679" description="DUF922 domain-containing protein" evidence="1">
    <location>
        <begin position="24"/>
        <end position="185"/>
    </location>
</feature>
<feature type="signal peptide" evidence="1">
    <location>
        <begin position="1"/>
        <end position="23"/>
    </location>
</feature>
<evidence type="ECO:0000313" key="3">
    <source>
        <dbReference type="Proteomes" id="UP000189739"/>
    </source>
</evidence>
<dbReference type="AlphaFoldDB" id="A0A1S9PCA4"/>
<dbReference type="Pfam" id="PF06037">
    <property type="entry name" value="DUF922"/>
    <property type="match status" value="1"/>
</dbReference>
<keyword evidence="1" id="KW-0732">Signal</keyword>
<evidence type="ECO:0000256" key="1">
    <source>
        <dbReference type="SAM" id="SignalP"/>
    </source>
</evidence>
<gene>
    <name evidence="2" type="ORF">BC343_07170</name>
</gene>
<organism evidence="2 3">
    <name type="scientific">Mucilaginibacter pedocola</name>
    <dbReference type="NCBI Taxonomy" id="1792845"/>
    <lineage>
        <taxon>Bacteria</taxon>
        <taxon>Pseudomonadati</taxon>
        <taxon>Bacteroidota</taxon>
        <taxon>Sphingobacteriia</taxon>
        <taxon>Sphingobacteriales</taxon>
        <taxon>Sphingobacteriaceae</taxon>
        <taxon>Mucilaginibacter</taxon>
    </lineage>
</organism>
<reference evidence="2 3" key="1">
    <citation type="submission" date="2016-07" db="EMBL/GenBank/DDBJ databases">
        <title>Genomic analysis of zinc-resistant bacterium Mucilaginibacter pedocola TBZ30.</title>
        <authorList>
            <person name="Huang J."/>
            <person name="Tang J."/>
        </authorList>
    </citation>
    <scope>NUCLEOTIDE SEQUENCE [LARGE SCALE GENOMIC DNA]</scope>
    <source>
        <strain evidence="2 3">TBZ30</strain>
    </source>
</reference>
<sequence length="185" mass="21456">MLKCLRAGTVLMLLLLASSPLFAQPFRQLVAGDFQGYPRFNNRGVVAYTNCTIDFRFQASHRDGEYILHFNVTLSMNSNKSWLDRARVTSAESLASILNHEQGHYNIAYLEQQEVLRTVNRTRFTANYQNEAMAIFNRIDAKYKQLNIDYDEDTGHSTNKQQQHAWDIYFAKRIEYMPPVNNGSY</sequence>
<protein>
    <recommendedName>
        <fullName evidence="4">DUF922 domain-containing protein</fullName>
    </recommendedName>
</protein>
<dbReference type="InterPro" id="IPR010321">
    <property type="entry name" value="DUF922"/>
</dbReference>
<name>A0A1S9PCA4_9SPHI</name>
<comment type="caution">
    <text evidence="2">The sequence shown here is derived from an EMBL/GenBank/DDBJ whole genome shotgun (WGS) entry which is preliminary data.</text>
</comment>
<dbReference type="Proteomes" id="UP000189739">
    <property type="component" value="Unassembled WGS sequence"/>
</dbReference>
<evidence type="ECO:0000313" key="2">
    <source>
        <dbReference type="EMBL" id="OOQ58447.1"/>
    </source>
</evidence>
<keyword evidence="3" id="KW-1185">Reference proteome</keyword>
<evidence type="ECO:0008006" key="4">
    <source>
        <dbReference type="Google" id="ProtNLM"/>
    </source>
</evidence>
<proteinExistence type="predicted"/>
<dbReference type="EMBL" id="MBTF01000023">
    <property type="protein sequence ID" value="OOQ58447.1"/>
    <property type="molecule type" value="Genomic_DNA"/>
</dbReference>
<accession>A0A1S9PCA4</accession>